<sequence length="285" mass="34273">MKNKPKLTVEDFESVTNNQELVTLIKKKGLSFEKVERTLMYENELRKLQVELVKLQRWIVKKNKRVAVIFEGRDAAGKGGNIRRFMEHLNPRSTRLVALNKPTKIEKGQWYFQRYIKELPNLGEIVFFDRSWYNRAVVEPVMGFCTEKEYKEFLVQVPEFEHMLYEDGMIIIKFWLSISKEEQLKRFEARKDNPLKRWKFSPVDKKGQELWDRYTFYKDEMFSKTHTTYSPWIVLKTNDKKTARLEAIRHVLSQFQYEGKEEAIVQLNPDPNVVMRYYRSVHQID</sequence>
<name>A0A2H1E9G9_9FLAO</name>
<dbReference type="InterPro" id="IPR027417">
    <property type="entry name" value="P-loop_NTPase"/>
</dbReference>
<dbReference type="Pfam" id="PF03976">
    <property type="entry name" value="PPK2"/>
    <property type="match status" value="1"/>
</dbReference>
<keyword evidence="7" id="KW-1185">Reference proteome</keyword>
<evidence type="ECO:0000313" key="7">
    <source>
        <dbReference type="Proteomes" id="UP000231564"/>
    </source>
</evidence>
<dbReference type="InterPro" id="IPR022486">
    <property type="entry name" value="PPK2_PA0141"/>
</dbReference>
<dbReference type="EMBL" id="LT634361">
    <property type="protein sequence ID" value="SFZ81607.1"/>
    <property type="molecule type" value="Genomic_DNA"/>
</dbReference>
<organism evidence="6 7">
    <name type="scientific">Tenacibaculum maritimum NCIMB 2154</name>
    <dbReference type="NCBI Taxonomy" id="1349785"/>
    <lineage>
        <taxon>Bacteria</taxon>
        <taxon>Pseudomonadati</taxon>
        <taxon>Bacteroidota</taxon>
        <taxon>Flavobacteriia</taxon>
        <taxon>Flavobacteriales</taxon>
        <taxon>Flavobacteriaceae</taxon>
        <taxon>Tenacibaculum</taxon>
    </lineage>
</organism>
<accession>A0A2H1E9G9</accession>
<evidence type="ECO:0000256" key="1">
    <source>
        <dbReference type="ARBA" id="ARBA00009924"/>
    </source>
</evidence>
<dbReference type="GO" id="GO:0006793">
    <property type="term" value="P:phosphorus metabolic process"/>
    <property type="evidence" value="ECO:0007669"/>
    <property type="project" value="InterPro"/>
</dbReference>
<evidence type="ECO:0000256" key="2">
    <source>
        <dbReference type="ARBA" id="ARBA00022679"/>
    </source>
</evidence>
<dbReference type="GeneID" id="47722746"/>
<protein>
    <recommendedName>
        <fullName evidence="4">ADP/GDP-polyphosphate phosphotransferase</fullName>
        <ecNumber evidence="4">2.7.4.-</ecNumber>
    </recommendedName>
    <alternativeName>
        <fullName evidence="4">Polyphosphate kinase PPK2</fullName>
    </alternativeName>
</protein>
<proteinExistence type="inferred from homology"/>
<dbReference type="Proteomes" id="UP000231564">
    <property type="component" value="Chromosome MARIT"/>
</dbReference>
<dbReference type="KEGG" id="tmar:MARIT_1198"/>
<dbReference type="PANTHER" id="PTHR34383:SF1">
    <property type="entry name" value="ADP-POLYPHOSPHATE PHOSPHOTRANSFERASE"/>
    <property type="match status" value="1"/>
</dbReference>
<comment type="subunit">
    <text evidence="4">Homotetramer.</text>
</comment>
<gene>
    <name evidence="6" type="ORF">MARIT_1198</name>
</gene>
<dbReference type="NCBIfam" id="TIGR03707">
    <property type="entry name" value="PPK2_P_aer"/>
    <property type="match status" value="1"/>
</dbReference>
<evidence type="ECO:0000256" key="3">
    <source>
        <dbReference type="ARBA" id="ARBA00022777"/>
    </source>
</evidence>
<comment type="function">
    <text evidence="4">Uses inorganic polyphosphate (polyP) as a donor to convert GDP to GTP or ADP to ATP.</text>
</comment>
<dbReference type="EC" id="2.7.4.-" evidence="4"/>
<dbReference type="STRING" id="1349785.GCA_000509405_00357"/>
<feature type="domain" description="Polyphosphate kinase-2-related" evidence="5">
    <location>
        <begin position="40"/>
        <end position="261"/>
    </location>
</feature>
<dbReference type="RefSeq" id="WP_024742281.1">
    <property type="nucleotide sequence ID" value="NZ_BAUG01000057.1"/>
</dbReference>
<evidence type="ECO:0000256" key="4">
    <source>
        <dbReference type="RuleBase" id="RU369062"/>
    </source>
</evidence>
<keyword evidence="2 4" id="KW-0808">Transferase</keyword>
<comment type="similarity">
    <text evidence="1 4">Belongs to the polyphosphate kinase 2 (PPK2) family. Class I subfamily.</text>
</comment>
<dbReference type="PIRSF" id="PIRSF028756">
    <property type="entry name" value="PPK2_prd"/>
    <property type="match status" value="1"/>
</dbReference>
<keyword evidence="3 4" id="KW-0418">Kinase</keyword>
<dbReference type="SUPFAM" id="SSF52540">
    <property type="entry name" value="P-loop containing nucleoside triphosphate hydrolases"/>
    <property type="match status" value="1"/>
</dbReference>
<dbReference type="OrthoDB" id="9775224at2"/>
<evidence type="ECO:0000313" key="6">
    <source>
        <dbReference type="EMBL" id="SFZ81607.1"/>
    </source>
</evidence>
<dbReference type="GO" id="GO:0008976">
    <property type="term" value="F:polyphosphate kinase activity"/>
    <property type="evidence" value="ECO:0007669"/>
    <property type="project" value="UniProtKB-UniRule"/>
</dbReference>
<evidence type="ECO:0000259" key="5">
    <source>
        <dbReference type="Pfam" id="PF03976"/>
    </source>
</evidence>
<dbReference type="InterPro" id="IPR016898">
    <property type="entry name" value="Polyphosphate_phosphotransfera"/>
</dbReference>
<dbReference type="AlphaFoldDB" id="A0A2H1E9G9"/>
<reference evidence="6 7" key="1">
    <citation type="submission" date="2016-11" db="EMBL/GenBank/DDBJ databases">
        <authorList>
            <person name="Jaros S."/>
            <person name="Januszkiewicz K."/>
            <person name="Wedrychowicz H."/>
        </authorList>
    </citation>
    <scope>NUCLEOTIDE SEQUENCE [LARGE SCALE GENOMIC DNA]</scope>
    <source>
        <strain evidence="6">NCIMB 2154T</strain>
    </source>
</reference>
<dbReference type="InterPro" id="IPR022488">
    <property type="entry name" value="PPK2-related"/>
</dbReference>
<dbReference type="Gene3D" id="3.40.50.300">
    <property type="entry name" value="P-loop containing nucleotide triphosphate hydrolases"/>
    <property type="match status" value="1"/>
</dbReference>
<dbReference type="PANTHER" id="PTHR34383">
    <property type="entry name" value="POLYPHOSPHATE:AMP PHOSPHOTRANSFERASE-RELATED"/>
    <property type="match status" value="1"/>
</dbReference>